<protein>
    <submittedName>
        <fullName evidence="16">PTS system beta-glucosides-specific IIC component</fullName>
    </submittedName>
</protein>
<dbReference type="PROSITE" id="PS00371">
    <property type="entry name" value="PTS_EIIA_TYPE_1_HIS"/>
    <property type="match status" value="1"/>
</dbReference>
<dbReference type="Gene3D" id="3.30.1360.60">
    <property type="entry name" value="Glucose permease domain IIB"/>
    <property type="match status" value="1"/>
</dbReference>
<organism evidence="16 17">
    <name type="scientific">Alkalicoccobacillus murimartini</name>
    <dbReference type="NCBI Taxonomy" id="171685"/>
    <lineage>
        <taxon>Bacteria</taxon>
        <taxon>Bacillati</taxon>
        <taxon>Bacillota</taxon>
        <taxon>Bacilli</taxon>
        <taxon>Bacillales</taxon>
        <taxon>Bacillaceae</taxon>
        <taxon>Alkalicoccobacillus</taxon>
    </lineage>
</organism>
<dbReference type="PROSITE" id="PS01035">
    <property type="entry name" value="PTS_EIIB_TYPE_1_CYS"/>
    <property type="match status" value="1"/>
</dbReference>
<dbReference type="SUPFAM" id="SSF55604">
    <property type="entry name" value="Glucose permease domain IIB"/>
    <property type="match status" value="1"/>
</dbReference>
<keyword evidence="2" id="KW-0813">Transport</keyword>
<dbReference type="InterPro" id="IPR001127">
    <property type="entry name" value="PTS_EIIA_1_perm"/>
</dbReference>
<dbReference type="InterPro" id="IPR011297">
    <property type="entry name" value="PTS_IIABC_b_glu"/>
</dbReference>
<dbReference type="InterPro" id="IPR050558">
    <property type="entry name" value="PTS_Sugar-Specific_Components"/>
</dbReference>
<dbReference type="InterPro" id="IPR036878">
    <property type="entry name" value="Glu_permease_IIB"/>
</dbReference>
<evidence type="ECO:0000256" key="1">
    <source>
        <dbReference type="ARBA" id="ARBA00004651"/>
    </source>
</evidence>
<keyword evidence="9 12" id="KW-1133">Transmembrane helix</keyword>
<dbReference type="PROSITE" id="PS51103">
    <property type="entry name" value="PTS_EIIC_TYPE_1"/>
    <property type="match status" value="1"/>
</dbReference>
<dbReference type="Pfam" id="PF00358">
    <property type="entry name" value="PTS_EIIA_1"/>
    <property type="match status" value="1"/>
</dbReference>
<feature type="transmembrane region" description="Helical" evidence="12">
    <location>
        <begin position="326"/>
        <end position="349"/>
    </location>
</feature>
<dbReference type="InterPro" id="IPR003352">
    <property type="entry name" value="PTS_EIIC"/>
</dbReference>
<feature type="domain" description="PTS EIIC type-1" evidence="15">
    <location>
        <begin position="105"/>
        <end position="462"/>
    </location>
</feature>
<feature type="transmembrane region" description="Helical" evidence="12">
    <location>
        <begin position="427"/>
        <end position="448"/>
    </location>
</feature>
<evidence type="ECO:0000256" key="5">
    <source>
        <dbReference type="ARBA" id="ARBA00022679"/>
    </source>
</evidence>
<dbReference type="Pfam" id="PF00367">
    <property type="entry name" value="PTS_EIIB"/>
    <property type="match status" value="1"/>
</dbReference>
<dbReference type="RefSeq" id="WP_306984749.1">
    <property type="nucleotide sequence ID" value="NZ_JAUSUA010000006.1"/>
</dbReference>
<dbReference type="InterPro" id="IPR001996">
    <property type="entry name" value="PTS_IIB_1"/>
</dbReference>
<evidence type="ECO:0000256" key="4">
    <source>
        <dbReference type="ARBA" id="ARBA00022597"/>
    </source>
</evidence>
<feature type="transmembrane region" description="Helical" evidence="12">
    <location>
        <begin position="301"/>
        <end position="320"/>
    </location>
</feature>
<dbReference type="EMBL" id="JAUSUA010000006">
    <property type="protein sequence ID" value="MDQ0208578.1"/>
    <property type="molecule type" value="Genomic_DNA"/>
</dbReference>
<keyword evidence="6" id="KW-0598">Phosphotransferase system</keyword>
<keyword evidence="10 12" id="KW-0472">Membrane</keyword>
<feature type="transmembrane region" description="Helical" evidence="12">
    <location>
        <begin position="175"/>
        <end position="194"/>
    </location>
</feature>
<proteinExistence type="predicted"/>
<gene>
    <name evidence="16" type="ORF">J2S05_003390</name>
</gene>
<feature type="domain" description="PTS EIIB type-1" evidence="14">
    <location>
        <begin position="4"/>
        <end position="86"/>
    </location>
</feature>
<name>A0ABT9YL25_9BACI</name>
<dbReference type="PROSITE" id="PS51098">
    <property type="entry name" value="PTS_EIIB_TYPE_1"/>
    <property type="match status" value="1"/>
</dbReference>
<feature type="transmembrane region" description="Helical" evidence="12">
    <location>
        <begin position="271"/>
        <end position="294"/>
    </location>
</feature>
<feature type="transmembrane region" description="Helical" evidence="12">
    <location>
        <begin position="244"/>
        <end position="265"/>
    </location>
</feature>
<dbReference type="Pfam" id="PF02378">
    <property type="entry name" value="PTS_EIIC"/>
    <property type="match status" value="1"/>
</dbReference>
<keyword evidence="8" id="KW-0418">Kinase</keyword>
<feature type="transmembrane region" description="Helical" evidence="12">
    <location>
        <begin position="144"/>
        <end position="163"/>
    </location>
</feature>
<comment type="subcellular location">
    <subcellularLocation>
        <location evidence="1">Cell membrane</location>
        <topology evidence="1">Multi-pass membrane protein</topology>
    </subcellularLocation>
</comment>
<evidence type="ECO:0000259" key="14">
    <source>
        <dbReference type="PROSITE" id="PS51098"/>
    </source>
</evidence>
<evidence type="ECO:0000256" key="10">
    <source>
        <dbReference type="ARBA" id="ARBA00023136"/>
    </source>
</evidence>
<evidence type="ECO:0000313" key="17">
    <source>
        <dbReference type="Proteomes" id="UP001225034"/>
    </source>
</evidence>
<evidence type="ECO:0000256" key="8">
    <source>
        <dbReference type="ARBA" id="ARBA00022777"/>
    </source>
</evidence>
<evidence type="ECO:0000256" key="6">
    <source>
        <dbReference type="ARBA" id="ARBA00022683"/>
    </source>
</evidence>
<dbReference type="Gene3D" id="2.70.70.10">
    <property type="entry name" value="Glucose Permease (Domain IIA)"/>
    <property type="match status" value="1"/>
</dbReference>
<evidence type="ECO:0000259" key="13">
    <source>
        <dbReference type="PROSITE" id="PS51093"/>
    </source>
</evidence>
<sequence length="626" mass="67630">MSKEKLAQDIIRLVGGSENISFLRHCITRLRFDLKESNLAKPKEIEKLSGVAGTRFDGEQFQVIIGTDVDTVYKEIIKITGEEITSNTNSSNKEKKKNTFTKIMNIFSDVFVPIMPAIIAAGMLKGLLSVLEVGGWVSLESSTYQIFVAISSGAFYFLPILIAISASNRFGLNQYLGAAIAGSVLYPNFTTYMLEAQEQGINVSFLSLPVVPASYASQVIPMFIMIFIASYIEKWIKKVAPKAIAVILVPTIVLLITVPLFLIAIGPFGTMLSGGITVAIDFLFTYGGVFAGIIFGMIAPFLVITGAQHTLVPIILDSIATEGGDYMLPMFATNNIAQGAAALAVFLLVKKHQKDLRSTSFSSGITGLFGVAEPAMYGINLVYRKPFIAAMIGNGIAGGFMMFFDVKAYTYVKSGLQGIPMLIGETFLYGIIGFGIALFGTILITYFMGITVDEESTKDKSENVSSTNISTDNKKIDTTIFSPIVGKTTSLSNVDDPTFSQEMLGKGIAIEPHEGKVTSPVDGTITVIMPSKHAVGITSDNGVEVLIHVGLDTVKLDGKHFESFVEKGDKVKKGDKLLEFNIEGIHKEGYPTITPVIITNTSDYASVEVNENEITDSSTPVIVVKK</sequence>
<feature type="domain" description="PTS EIIA type-1" evidence="13">
    <location>
        <begin position="496"/>
        <end position="600"/>
    </location>
</feature>
<evidence type="ECO:0000313" key="16">
    <source>
        <dbReference type="EMBL" id="MDQ0208578.1"/>
    </source>
</evidence>
<evidence type="ECO:0000256" key="7">
    <source>
        <dbReference type="ARBA" id="ARBA00022692"/>
    </source>
</evidence>
<dbReference type="PANTHER" id="PTHR30175">
    <property type="entry name" value="PHOSPHOTRANSFERASE SYSTEM TRANSPORT PROTEIN"/>
    <property type="match status" value="1"/>
</dbReference>
<feature type="transmembrane region" description="Helical" evidence="12">
    <location>
        <begin position="103"/>
        <end position="124"/>
    </location>
</feature>
<keyword evidence="3" id="KW-1003">Cell membrane</keyword>
<keyword evidence="4" id="KW-0762">Sugar transport</keyword>
<keyword evidence="17" id="KW-1185">Reference proteome</keyword>
<evidence type="ECO:0000256" key="2">
    <source>
        <dbReference type="ARBA" id="ARBA00022448"/>
    </source>
</evidence>
<evidence type="ECO:0000256" key="12">
    <source>
        <dbReference type="SAM" id="Phobius"/>
    </source>
</evidence>
<evidence type="ECO:0000256" key="9">
    <source>
        <dbReference type="ARBA" id="ARBA00022989"/>
    </source>
</evidence>
<evidence type="ECO:0000256" key="3">
    <source>
        <dbReference type="ARBA" id="ARBA00022475"/>
    </source>
</evidence>
<accession>A0ABT9YL25</accession>
<dbReference type="NCBIfam" id="TIGR00830">
    <property type="entry name" value="PTBA"/>
    <property type="match status" value="1"/>
</dbReference>
<feature type="transmembrane region" description="Helical" evidence="12">
    <location>
        <begin position="361"/>
        <end position="381"/>
    </location>
</feature>
<dbReference type="CDD" id="cd00212">
    <property type="entry name" value="PTS_IIB_glc"/>
    <property type="match status" value="1"/>
</dbReference>
<dbReference type="InterPro" id="IPR011055">
    <property type="entry name" value="Dup_hybrid_motif"/>
</dbReference>
<dbReference type="InterPro" id="IPR013013">
    <property type="entry name" value="PTS_EIIC_1"/>
</dbReference>
<feature type="active site" description="Phosphocysteine intermediate; for EIIB activity" evidence="11">
    <location>
        <position position="26"/>
    </location>
</feature>
<dbReference type="InterPro" id="IPR018113">
    <property type="entry name" value="PTrfase_EIIB_Cys"/>
</dbReference>
<reference evidence="16 17" key="1">
    <citation type="submission" date="2023-07" db="EMBL/GenBank/DDBJ databases">
        <title>Genomic Encyclopedia of Type Strains, Phase IV (KMG-IV): sequencing the most valuable type-strain genomes for metagenomic binning, comparative biology and taxonomic classification.</title>
        <authorList>
            <person name="Goeker M."/>
        </authorList>
    </citation>
    <scope>NUCLEOTIDE SEQUENCE [LARGE SCALE GENOMIC DNA]</scope>
    <source>
        <strain evidence="16 17">DSM 19154</strain>
    </source>
</reference>
<dbReference type="SUPFAM" id="SSF51261">
    <property type="entry name" value="Duplicated hybrid motif"/>
    <property type="match status" value="1"/>
</dbReference>
<feature type="transmembrane region" description="Helical" evidence="12">
    <location>
        <begin position="214"/>
        <end position="232"/>
    </location>
</feature>
<feature type="transmembrane region" description="Helical" evidence="12">
    <location>
        <begin position="387"/>
        <end position="406"/>
    </location>
</feature>
<dbReference type="NCBIfam" id="TIGR01995">
    <property type="entry name" value="PTS-II-ABC-beta"/>
    <property type="match status" value="1"/>
</dbReference>
<evidence type="ECO:0000259" key="15">
    <source>
        <dbReference type="PROSITE" id="PS51103"/>
    </source>
</evidence>
<evidence type="ECO:0000256" key="11">
    <source>
        <dbReference type="PROSITE-ProRule" id="PRU00421"/>
    </source>
</evidence>
<dbReference type="PANTHER" id="PTHR30175:SF1">
    <property type="entry name" value="PTS SYSTEM ARBUTIN-, CELLOBIOSE-, AND SALICIN-SPECIFIC EIIBC COMPONENT-RELATED"/>
    <property type="match status" value="1"/>
</dbReference>
<dbReference type="PROSITE" id="PS51093">
    <property type="entry name" value="PTS_EIIA_TYPE_1"/>
    <property type="match status" value="1"/>
</dbReference>
<comment type="caution">
    <text evidence="16">The sequence shown here is derived from an EMBL/GenBank/DDBJ whole genome shotgun (WGS) entry which is preliminary data.</text>
</comment>
<keyword evidence="7 12" id="KW-0812">Transmembrane</keyword>
<keyword evidence="5" id="KW-0808">Transferase</keyword>
<dbReference type="Proteomes" id="UP001225034">
    <property type="component" value="Unassembled WGS sequence"/>
</dbReference>